<dbReference type="Proteomes" id="UP000002320">
    <property type="component" value="Unassembled WGS sequence"/>
</dbReference>
<evidence type="ECO:0000313" key="4">
    <source>
        <dbReference type="Proteomes" id="UP000002320"/>
    </source>
</evidence>
<reference evidence="2" key="1">
    <citation type="submission" date="2007-03" db="EMBL/GenBank/DDBJ databases">
        <title>Annotation of Culex pipiens quinquefasciatus.</title>
        <authorList>
            <consortium name="The Broad Institute Genome Sequencing Platform"/>
            <person name="Atkinson P.W."/>
            <person name="Hemingway J."/>
            <person name="Christensen B.M."/>
            <person name="Higgs S."/>
            <person name="Kodira C."/>
            <person name="Hannick L."/>
            <person name="Megy K."/>
            <person name="O'Leary S."/>
            <person name="Pearson M."/>
            <person name="Haas B.J."/>
            <person name="Mauceli E."/>
            <person name="Wortman J.R."/>
            <person name="Lee N.H."/>
            <person name="Guigo R."/>
            <person name="Stanke M."/>
            <person name="Alvarado L."/>
            <person name="Amedeo P."/>
            <person name="Antoine C.H."/>
            <person name="Arensburger P."/>
            <person name="Bidwell S.L."/>
            <person name="Crawford M."/>
            <person name="Camaro F."/>
            <person name="Devon K."/>
            <person name="Engels R."/>
            <person name="Hammond M."/>
            <person name="Howarth C."/>
            <person name="Koehrsen M."/>
            <person name="Lawson D."/>
            <person name="Montgomery P."/>
            <person name="Nene V."/>
            <person name="Nusbaum C."/>
            <person name="Puiu D."/>
            <person name="Romero-Severson J."/>
            <person name="Severson D.W."/>
            <person name="Shumway M."/>
            <person name="Sisk P."/>
            <person name="Stolte C."/>
            <person name="Zeng Q."/>
            <person name="Eisenstadt E."/>
            <person name="Fraser-Liggett C."/>
            <person name="Strausberg R."/>
            <person name="Galagan J."/>
            <person name="Birren B."/>
            <person name="Collins F.H."/>
        </authorList>
    </citation>
    <scope>NUCLEOTIDE SEQUENCE [LARGE SCALE GENOMIC DNA]</scope>
    <source>
        <strain evidence="2">JHB</strain>
    </source>
</reference>
<reference evidence="3" key="2">
    <citation type="submission" date="2020-05" db="UniProtKB">
        <authorList>
            <consortium name="EnsemblMetazoa"/>
        </authorList>
    </citation>
    <scope>IDENTIFICATION</scope>
    <source>
        <strain evidence="3">JHB</strain>
    </source>
</reference>
<sequence length="454" mass="51190">MRPNGRMQDKPVVMFVRLVKAIMETFCSDLFRPFLPDVQRKHPASSTSGSQHCYENLIMDKEECRKSSLCRRELIEIIRDSKVKNSLRKLLENSPKHRHRSHTISACVNGDQEQQCTMIGADQTHVVAAHNETNLCGYDSYLHQTICAAVASAKHATLHGGVLGGALTALPKEQRLAVTNRTQQYPNLCSTSNIRICQLAEEMVEREGPRKAAALKLKRSKSKEEIIPRTAKLDNVLAADLLLDILKITEDIDMPHQLGDQKEHPDAPHDRTANGCLREAVTHIRDIFAYDNSRYQDEDSDDRSSRKVQQESARTRRSDLEDMRLVEEEKRLKALSKKKAVSKGSREGRINISPSKFKYRILTKGERPFNRPRFINDSLHYSYSCSNYPNPFTFAADELIFDEVVHLLSNGKSLAERSTTGDVAPELIARSTTALSPPVTRYSLAALGLLRIAS</sequence>
<evidence type="ECO:0000313" key="3">
    <source>
        <dbReference type="EnsemblMetazoa" id="CPIJ010235-PA"/>
    </source>
</evidence>
<evidence type="ECO:0000313" key="2">
    <source>
        <dbReference type="EMBL" id="EDS33949.1"/>
    </source>
</evidence>
<dbReference type="HOGENOM" id="CLU_603069_0_0_1"/>
<dbReference type="EnsemblMetazoa" id="CPIJ010235-RA">
    <property type="protein sequence ID" value="CPIJ010235-PA"/>
    <property type="gene ID" value="CPIJ010235"/>
</dbReference>
<dbReference type="VEuPathDB" id="VectorBase:CQUJHB010733"/>
<dbReference type="EMBL" id="DS232073">
    <property type="protein sequence ID" value="EDS33949.1"/>
    <property type="molecule type" value="Genomic_DNA"/>
</dbReference>
<dbReference type="InParanoid" id="B0WSK2"/>
<evidence type="ECO:0000256" key="1">
    <source>
        <dbReference type="SAM" id="MobiDB-lite"/>
    </source>
</evidence>
<accession>B0WSK2</accession>
<dbReference type="OrthoDB" id="7768189at2759"/>
<dbReference type="VEuPathDB" id="VectorBase:CQUJHB007491"/>
<organism>
    <name type="scientific">Culex quinquefasciatus</name>
    <name type="common">Southern house mosquito</name>
    <name type="synonym">Culex pungens</name>
    <dbReference type="NCBI Taxonomy" id="7176"/>
    <lineage>
        <taxon>Eukaryota</taxon>
        <taxon>Metazoa</taxon>
        <taxon>Ecdysozoa</taxon>
        <taxon>Arthropoda</taxon>
        <taxon>Hexapoda</taxon>
        <taxon>Insecta</taxon>
        <taxon>Pterygota</taxon>
        <taxon>Neoptera</taxon>
        <taxon>Endopterygota</taxon>
        <taxon>Diptera</taxon>
        <taxon>Nematocera</taxon>
        <taxon>Culicoidea</taxon>
        <taxon>Culicidae</taxon>
        <taxon>Culicinae</taxon>
        <taxon>Culicini</taxon>
        <taxon>Culex</taxon>
        <taxon>Culex</taxon>
    </lineage>
</organism>
<name>B0WSK2_CULQU</name>
<dbReference type="KEGG" id="cqu:CpipJ_CPIJ010235"/>
<proteinExistence type="predicted"/>
<gene>
    <name evidence="3" type="primary">6042591</name>
    <name evidence="2" type="ORF">CpipJ_CPIJ010235</name>
</gene>
<dbReference type="VEuPathDB" id="VectorBase:CPIJ010235"/>
<protein>
    <submittedName>
        <fullName evidence="2 3">Uncharacterized protein</fullName>
    </submittedName>
</protein>
<dbReference type="AlphaFoldDB" id="B0WSK2"/>
<feature type="region of interest" description="Disordered" evidence="1">
    <location>
        <begin position="295"/>
        <end position="320"/>
    </location>
</feature>
<keyword evidence="4" id="KW-1185">Reference proteome</keyword>